<dbReference type="InterPro" id="IPR036875">
    <property type="entry name" value="Znf_CCHC_sf"/>
</dbReference>
<organism evidence="4 5">
    <name type="scientific">Miscanthus lutarioriparius</name>
    <dbReference type="NCBI Taxonomy" id="422564"/>
    <lineage>
        <taxon>Eukaryota</taxon>
        <taxon>Viridiplantae</taxon>
        <taxon>Streptophyta</taxon>
        <taxon>Embryophyta</taxon>
        <taxon>Tracheophyta</taxon>
        <taxon>Spermatophyta</taxon>
        <taxon>Magnoliopsida</taxon>
        <taxon>Liliopsida</taxon>
        <taxon>Poales</taxon>
        <taxon>Poaceae</taxon>
        <taxon>PACMAD clade</taxon>
        <taxon>Panicoideae</taxon>
        <taxon>Andropogonodae</taxon>
        <taxon>Andropogoneae</taxon>
        <taxon>Saccharinae</taxon>
        <taxon>Miscanthus</taxon>
    </lineage>
</organism>
<dbReference type="Proteomes" id="UP000604825">
    <property type="component" value="Unassembled WGS sequence"/>
</dbReference>
<feature type="region of interest" description="Disordered" evidence="2">
    <location>
        <begin position="344"/>
        <end position="414"/>
    </location>
</feature>
<feature type="compositionally biased region" description="Basic residues" evidence="2">
    <location>
        <begin position="97"/>
        <end position="114"/>
    </location>
</feature>
<keyword evidence="1" id="KW-0863">Zinc-finger</keyword>
<feature type="compositionally biased region" description="Basic and acidic residues" evidence="2">
    <location>
        <begin position="389"/>
        <end position="399"/>
    </location>
</feature>
<dbReference type="EMBL" id="CAJGYO010000010">
    <property type="protein sequence ID" value="CAD6256607.1"/>
    <property type="molecule type" value="Genomic_DNA"/>
</dbReference>
<feature type="domain" description="CCHC-type" evidence="3">
    <location>
        <begin position="205"/>
        <end position="220"/>
    </location>
</feature>
<feature type="region of interest" description="Disordered" evidence="2">
    <location>
        <begin position="548"/>
        <end position="573"/>
    </location>
</feature>
<feature type="domain" description="CCHC-type" evidence="3">
    <location>
        <begin position="183"/>
        <end position="197"/>
    </location>
</feature>
<dbReference type="PANTHER" id="PTHR46978">
    <property type="entry name" value="ZINC KNUCKLE (CCHC-TYPE) FAMILY PROTEIN"/>
    <property type="match status" value="1"/>
</dbReference>
<comment type="caution">
    <text evidence="4">The sequence shown here is derived from an EMBL/GenBank/DDBJ whole genome shotgun (WGS) entry which is preliminary data.</text>
</comment>
<evidence type="ECO:0000313" key="5">
    <source>
        <dbReference type="Proteomes" id="UP000604825"/>
    </source>
</evidence>
<evidence type="ECO:0000256" key="2">
    <source>
        <dbReference type="SAM" id="MobiDB-lite"/>
    </source>
</evidence>
<sequence length="663" mass="73184">MAQRWRPRVRRDPDLDEDGSPPSRQPRPGAGDDNEDDDELGNEDLSLEILARARRKRRGASGVGAPGFADLLSVSSGDEEVDEDAVVELAEADEPRRKQKNKKERRKQSKKHRKEATEAAAAVAAVEEEEKEVGSTQEGPIGTAESVLTGDGADVPAPDNMVLRKLLRIPRYFDPGETLLETCFNCSEEGHVAANCPMEKRKKPCFVCGLFGHNAKQCTQGQDCFICKKGGHMAKDCPDKHKRNDHQFTLCLRCGETGHDMFGCTNDYPPDDIEQIRCYVCNQKGHLCCSDFSDNCPKQISCYNCAQSGHSGLGCAKQRRETSAVTTPTLCYKCGEEGHFARGCTKNAKSDRSKGKSSSHSRRKEKWKKDPSARSAPHDARKTSKRKSPHFEERMDTPRHKSKSRGRWTGGDDLPFKKYKSNGCGSASTPKKSYTNHQFLSGDDYFTPQSSRRHNHALSSVIADSRHFHMGEGHNTEIIVGDQPVEEQNVILQNGHCKIGSQGNNLQMVCVSLVVRQENSGKNTKKGKCNTPISVKNLRRSSRLNAALDGHKLEQASSSKGPTTRSKTKGKRVASQSSLMDKILLPHTCPGVNFPGLSNLKKCAEMGCAYPEIPIVEIQKVATQKYRIAPPEVTAELLISSIIELETNEGRSSQENMPPVING</sequence>
<dbReference type="GO" id="GO:0008270">
    <property type="term" value="F:zinc ion binding"/>
    <property type="evidence" value="ECO:0007669"/>
    <property type="project" value="UniProtKB-KW"/>
</dbReference>
<accession>A0A811QE13</accession>
<feature type="domain" description="CCHC-type" evidence="3">
    <location>
        <begin position="224"/>
        <end position="239"/>
    </location>
</feature>
<dbReference type="AlphaFoldDB" id="A0A811QE13"/>
<evidence type="ECO:0000313" key="4">
    <source>
        <dbReference type="EMBL" id="CAD6256607.1"/>
    </source>
</evidence>
<dbReference type="SUPFAM" id="SSF57756">
    <property type="entry name" value="Retrovirus zinc finger-like domains"/>
    <property type="match status" value="3"/>
</dbReference>
<dbReference type="Pfam" id="PF00098">
    <property type="entry name" value="zf-CCHC"/>
    <property type="match status" value="3"/>
</dbReference>
<feature type="domain" description="CCHC-type" evidence="3">
    <location>
        <begin position="331"/>
        <end position="346"/>
    </location>
</feature>
<dbReference type="OrthoDB" id="427960at2759"/>
<dbReference type="Gene3D" id="4.10.60.10">
    <property type="entry name" value="Zinc finger, CCHC-type"/>
    <property type="match status" value="4"/>
</dbReference>
<keyword evidence="5" id="KW-1185">Reference proteome</keyword>
<gene>
    <name evidence="4" type="ORF">NCGR_LOCUS40111</name>
</gene>
<proteinExistence type="predicted"/>
<dbReference type="GO" id="GO:0003676">
    <property type="term" value="F:nucleic acid binding"/>
    <property type="evidence" value="ECO:0007669"/>
    <property type="project" value="InterPro"/>
</dbReference>
<evidence type="ECO:0000259" key="3">
    <source>
        <dbReference type="PROSITE" id="PS50158"/>
    </source>
</evidence>
<feature type="compositionally biased region" description="Polar residues" evidence="2">
    <location>
        <begin position="555"/>
        <end position="565"/>
    </location>
</feature>
<reference evidence="4" key="1">
    <citation type="submission" date="2020-10" db="EMBL/GenBank/DDBJ databases">
        <authorList>
            <person name="Han B."/>
            <person name="Lu T."/>
            <person name="Zhao Q."/>
            <person name="Huang X."/>
            <person name="Zhao Y."/>
        </authorList>
    </citation>
    <scope>NUCLEOTIDE SEQUENCE</scope>
</reference>
<protein>
    <recommendedName>
        <fullName evidence="3">CCHC-type domain-containing protein</fullName>
    </recommendedName>
</protein>
<dbReference type="InterPro" id="IPR001878">
    <property type="entry name" value="Znf_CCHC"/>
</dbReference>
<dbReference type="SMART" id="SM00343">
    <property type="entry name" value="ZnF_C2HC"/>
    <property type="match status" value="7"/>
</dbReference>
<name>A0A811QE13_9POAL</name>
<dbReference type="PROSITE" id="PS50158">
    <property type="entry name" value="ZF_CCHC"/>
    <property type="match status" value="4"/>
</dbReference>
<keyword evidence="1" id="KW-0479">Metal-binding</keyword>
<feature type="compositionally biased region" description="Acidic residues" evidence="2">
    <location>
        <begin position="32"/>
        <end position="46"/>
    </location>
</feature>
<evidence type="ECO:0000256" key="1">
    <source>
        <dbReference type="PROSITE-ProRule" id="PRU00047"/>
    </source>
</evidence>
<feature type="compositionally biased region" description="Basic residues" evidence="2">
    <location>
        <begin position="355"/>
        <end position="366"/>
    </location>
</feature>
<dbReference type="PANTHER" id="PTHR46978:SF1">
    <property type="entry name" value="ZINC KNUCKLE (CCHC-TYPE) FAMILY PROTEIN"/>
    <property type="match status" value="1"/>
</dbReference>
<feature type="region of interest" description="Disordered" evidence="2">
    <location>
        <begin position="1"/>
        <end position="153"/>
    </location>
</feature>
<feature type="compositionally biased region" description="Acidic residues" evidence="2">
    <location>
        <begin position="77"/>
        <end position="92"/>
    </location>
</feature>
<keyword evidence="1" id="KW-0862">Zinc</keyword>
<feature type="compositionally biased region" description="Basic and acidic residues" evidence="2">
    <location>
        <begin position="367"/>
        <end position="382"/>
    </location>
</feature>